<gene>
    <name evidence="2" type="ORF">BRAFLDRAFT_110734</name>
</gene>
<protein>
    <submittedName>
        <fullName evidence="2">Uncharacterized protein</fullName>
    </submittedName>
</protein>
<sequence length="240" mass="26557">MWVKLELIGRSKAHLGPTTLDLCHTHETPLRTVSGRTMRVSVLMTMSLVALLGNGRFFAAGDNRDGPSALEEELDHLFEELDGPSALEEELDGSSTLEEELDGSSTLEEELDGSSTLEEELDRPSTLEEELDHLLEELVVVQREVESKVIGSSAVGDNRDTLDDELDNDAIVQRELELKASALHVRGENPWGYPDSWIKNVHSSRAYGGSGGEPFSDRSYEQDQIVRISVWTGNPDFIHA</sequence>
<evidence type="ECO:0000256" key="1">
    <source>
        <dbReference type="SAM" id="MobiDB-lite"/>
    </source>
</evidence>
<reference evidence="2" key="1">
    <citation type="journal article" date="2008" name="Nature">
        <title>The amphioxus genome and the evolution of the chordate karyotype.</title>
        <authorList>
            <consortium name="US DOE Joint Genome Institute (JGI-PGF)"/>
            <person name="Putnam N.H."/>
            <person name="Butts T."/>
            <person name="Ferrier D.E.K."/>
            <person name="Furlong R.F."/>
            <person name="Hellsten U."/>
            <person name="Kawashima T."/>
            <person name="Robinson-Rechavi M."/>
            <person name="Shoguchi E."/>
            <person name="Terry A."/>
            <person name="Yu J.-K."/>
            <person name="Benito-Gutierrez E.L."/>
            <person name="Dubchak I."/>
            <person name="Garcia-Fernandez J."/>
            <person name="Gibson-Brown J.J."/>
            <person name="Grigoriev I.V."/>
            <person name="Horton A.C."/>
            <person name="de Jong P.J."/>
            <person name="Jurka J."/>
            <person name="Kapitonov V.V."/>
            <person name="Kohara Y."/>
            <person name="Kuroki Y."/>
            <person name="Lindquist E."/>
            <person name="Lucas S."/>
            <person name="Osoegawa K."/>
            <person name="Pennacchio L.A."/>
            <person name="Salamov A.A."/>
            <person name="Satou Y."/>
            <person name="Sauka-Spengler T."/>
            <person name="Schmutz J."/>
            <person name="Shin-I T."/>
            <person name="Toyoda A."/>
            <person name="Bronner-Fraser M."/>
            <person name="Fujiyama A."/>
            <person name="Holland L.Z."/>
            <person name="Holland P.W.H."/>
            <person name="Satoh N."/>
            <person name="Rokhsar D.S."/>
        </authorList>
    </citation>
    <scope>NUCLEOTIDE SEQUENCE [LARGE SCALE GENOMIC DNA]</scope>
    <source>
        <strain evidence="2">S238N-H82</strain>
        <tissue evidence="2">Testes</tissue>
    </source>
</reference>
<feature type="region of interest" description="Disordered" evidence="1">
    <location>
        <begin position="95"/>
        <end position="124"/>
    </location>
</feature>
<organism>
    <name type="scientific">Branchiostoma floridae</name>
    <name type="common">Florida lancelet</name>
    <name type="synonym">Amphioxus</name>
    <dbReference type="NCBI Taxonomy" id="7739"/>
    <lineage>
        <taxon>Eukaryota</taxon>
        <taxon>Metazoa</taxon>
        <taxon>Chordata</taxon>
        <taxon>Cephalochordata</taxon>
        <taxon>Leptocardii</taxon>
        <taxon>Amphioxiformes</taxon>
        <taxon>Branchiostomatidae</taxon>
        <taxon>Branchiostoma</taxon>
    </lineage>
</organism>
<dbReference type="EMBL" id="GG666672">
    <property type="protein sequence ID" value="EEN44587.1"/>
    <property type="molecule type" value="Genomic_DNA"/>
</dbReference>
<evidence type="ECO:0000313" key="2">
    <source>
        <dbReference type="EMBL" id="EEN44587.1"/>
    </source>
</evidence>
<dbReference type="eggNOG" id="ENOG502TK24">
    <property type="taxonomic scope" value="Eukaryota"/>
</dbReference>
<feature type="compositionally biased region" description="Acidic residues" evidence="1">
    <location>
        <begin position="95"/>
        <end position="121"/>
    </location>
</feature>
<dbReference type="InParanoid" id="C3ZSA2"/>
<name>C3ZSA2_BRAFL</name>
<dbReference type="AlphaFoldDB" id="C3ZSA2"/>
<proteinExistence type="predicted"/>
<accession>C3ZSA2</accession>